<keyword evidence="1" id="KW-0812">Transmembrane</keyword>
<keyword evidence="5" id="KW-1185">Reference proteome</keyword>
<dbReference type="EMBL" id="JAUPEV010000009">
    <property type="protein sequence ID" value="MDO7253447.1"/>
    <property type="molecule type" value="Genomic_DNA"/>
</dbReference>
<dbReference type="Proteomes" id="UP001240777">
    <property type="component" value="Unassembled WGS sequence"/>
</dbReference>
<evidence type="ECO:0000313" key="3">
    <source>
        <dbReference type="EMBL" id="MDP2539374.1"/>
    </source>
</evidence>
<evidence type="ECO:0000313" key="4">
    <source>
        <dbReference type="Proteomes" id="UP001177258"/>
    </source>
</evidence>
<proteinExistence type="predicted"/>
<organism evidence="3 4">
    <name type="scientific">Helicobacter cappadocius</name>
    <dbReference type="NCBI Taxonomy" id="3063998"/>
    <lineage>
        <taxon>Bacteria</taxon>
        <taxon>Pseudomonadati</taxon>
        <taxon>Campylobacterota</taxon>
        <taxon>Epsilonproteobacteria</taxon>
        <taxon>Campylobacterales</taxon>
        <taxon>Helicobacteraceae</taxon>
        <taxon>Helicobacter</taxon>
    </lineage>
</organism>
<evidence type="ECO:0000313" key="5">
    <source>
        <dbReference type="Proteomes" id="UP001240777"/>
    </source>
</evidence>
<evidence type="ECO:0000256" key="1">
    <source>
        <dbReference type="SAM" id="Phobius"/>
    </source>
</evidence>
<reference evidence="2" key="2">
    <citation type="submission" date="2023-07" db="EMBL/GenBank/DDBJ databases">
        <authorList>
            <person name="Aydin F."/>
            <person name="Tarhane S."/>
            <person name="Saticioglu I.B."/>
            <person name="Karakaya E."/>
            <person name="Abay S."/>
            <person name="Guran O."/>
            <person name="Bozkurt E."/>
            <person name="Uzum N."/>
            <person name="Olgun K."/>
            <person name="Jablonski D."/>
        </authorList>
    </citation>
    <scope>NUCLEOTIDE SEQUENCE</scope>
    <source>
        <strain evidence="2">Faydin-H75</strain>
    </source>
</reference>
<keyword evidence="1" id="KW-0472">Membrane</keyword>
<gene>
    <name evidence="2" type="ORF">Q5I04_05945</name>
    <name evidence="3" type="ORF">Q5I06_06270</name>
</gene>
<name>A0AA90SSW2_9HELI</name>
<comment type="caution">
    <text evidence="3">The sequence shown here is derived from an EMBL/GenBank/DDBJ whole genome shotgun (WGS) entry which is preliminary data.</text>
</comment>
<protein>
    <submittedName>
        <fullName evidence="3">Uncharacterized protein</fullName>
    </submittedName>
</protein>
<dbReference type="EMBL" id="JAUYZK010000009">
    <property type="protein sequence ID" value="MDP2539374.1"/>
    <property type="molecule type" value="Genomic_DNA"/>
</dbReference>
<evidence type="ECO:0000313" key="2">
    <source>
        <dbReference type="EMBL" id="MDO7253447.1"/>
    </source>
</evidence>
<reference evidence="3 5" key="1">
    <citation type="submission" date="2023-07" db="EMBL/GenBank/DDBJ databases">
        <title>Unpublished Manusciprt.</title>
        <authorList>
            <person name="Aydin F."/>
            <person name="Tarhane S."/>
            <person name="Saticioglu I.B."/>
            <person name="Karakaya E."/>
            <person name="Abay S."/>
            <person name="Guran O."/>
            <person name="Bozkurt E."/>
            <person name="Uzum N."/>
            <person name="Olgun K."/>
            <person name="Jablonski D."/>
        </authorList>
    </citation>
    <scope>NUCLEOTIDE SEQUENCE</scope>
    <source>
        <strain evidence="5">faydin-H75</strain>
        <strain evidence="3">Faydin-H76</strain>
    </source>
</reference>
<feature type="transmembrane region" description="Helical" evidence="1">
    <location>
        <begin position="58"/>
        <end position="76"/>
    </location>
</feature>
<dbReference type="AlphaFoldDB" id="A0AA90SSW2"/>
<keyword evidence="1" id="KW-1133">Transmembrane helix</keyword>
<accession>A0AA90SSW2</accession>
<feature type="transmembrane region" description="Helical" evidence="1">
    <location>
        <begin position="21"/>
        <end position="38"/>
    </location>
</feature>
<dbReference type="Proteomes" id="UP001177258">
    <property type="component" value="Unassembled WGS sequence"/>
</dbReference>
<reference evidence="2 4" key="3">
    <citation type="journal article" date="2024" name="Syst. Appl. Microbiol.">
        <title>Helicobacter cappadocius sp. nov., from lizards: The first psychrotrophic Helicobacter species.</title>
        <authorList>
            <person name="Aydin F."/>
            <person name="Tarhane S."/>
            <person name="Karakaya E."/>
            <person name="Abay S."/>
            <person name="Kayman T."/>
            <person name="Guran O."/>
            <person name="Bozkurt E."/>
            <person name="Uzum N."/>
            <person name="Avci A."/>
            <person name="Olgun K."/>
            <person name="Jablonski D."/>
            <person name="Guran C."/>
            <person name="Burcin Saticioglu I."/>
        </authorList>
    </citation>
    <scope>NUCLEOTIDE SEQUENCE [LARGE SCALE GENOMIC DNA]</scope>
    <source>
        <strain evidence="2">Faydin-H75</strain>
        <strain evidence="4">faydin-H76</strain>
    </source>
</reference>
<dbReference type="RefSeq" id="WP_305517294.1">
    <property type="nucleotide sequence ID" value="NZ_JAUPEV010000009.1"/>
</dbReference>
<sequence length="79" mass="9398">MYFWIQEFWQIKHRRRIIHTLLYHLGSFVNLKIPLFALKETLQIPVLSIDSSTQYIPVKTSSYLIGLSIGYIYFFGTQN</sequence>